<sequence length="34" mass="3746">MTSNLASEEIANYAQDLRREEEKKPPLVNGGPTS</sequence>
<comment type="caution">
    <text evidence="2">The sequence shown here is derived from an EMBL/GenBank/DDBJ whole genome shotgun (WGS) entry which is preliminary data.</text>
</comment>
<dbReference type="EMBL" id="CAJOBG010100189">
    <property type="protein sequence ID" value="CAF4699741.1"/>
    <property type="molecule type" value="Genomic_DNA"/>
</dbReference>
<feature type="region of interest" description="Disordered" evidence="1">
    <location>
        <begin position="1"/>
        <end position="34"/>
    </location>
</feature>
<name>A0A821ICP9_9BILA</name>
<evidence type="ECO:0000313" key="2">
    <source>
        <dbReference type="EMBL" id="CAF4699741.1"/>
    </source>
</evidence>
<dbReference type="AlphaFoldDB" id="A0A821ICP9"/>
<evidence type="ECO:0000256" key="1">
    <source>
        <dbReference type="SAM" id="MobiDB-lite"/>
    </source>
</evidence>
<keyword evidence="3" id="KW-1185">Reference proteome</keyword>
<evidence type="ECO:0000313" key="3">
    <source>
        <dbReference type="Proteomes" id="UP000663866"/>
    </source>
</evidence>
<reference evidence="2" key="1">
    <citation type="submission" date="2021-02" db="EMBL/GenBank/DDBJ databases">
        <authorList>
            <person name="Nowell W R."/>
        </authorList>
    </citation>
    <scope>NUCLEOTIDE SEQUENCE</scope>
</reference>
<organism evidence="2 3">
    <name type="scientific">Rotaria magnacalcarata</name>
    <dbReference type="NCBI Taxonomy" id="392030"/>
    <lineage>
        <taxon>Eukaryota</taxon>
        <taxon>Metazoa</taxon>
        <taxon>Spiralia</taxon>
        <taxon>Gnathifera</taxon>
        <taxon>Rotifera</taxon>
        <taxon>Eurotatoria</taxon>
        <taxon>Bdelloidea</taxon>
        <taxon>Philodinida</taxon>
        <taxon>Philodinidae</taxon>
        <taxon>Rotaria</taxon>
    </lineage>
</organism>
<dbReference type="Proteomes" id="UP000663866">
    <property type="component" value="Unassembled WGS sequence"/>
</dbReference>
<protein>
    <submittedName>
        <fullName evidence="2">Uncharacterized protein</fullName>
    </submittedName>
</protein>
<feature type="compositionally biased region" description="Basic and acidic residues" evidence="1">
    <location>
        <begin position="16"/>
        <end position="25"/>
    </location>
</feature>
<feature type="non-terminal residue" evidence="2">
    <location>
        <position position="34"/>
    </location>
</feature>
<gene>
    <name evidence="2" type="ORF">OVN521_LOCUS48354</name>
</gene>
<accession>A0A821ICP9</accession>
<proteinExistence type="predicted"/>